<dbReference type="PANTHER" id="PTHR37477:SF1">
    <property type="entry name" value="COBALT-PRECORRIN-5A HYDROLASE"/>
    <property type="match status" value="1"/>
</dbReference>
<accession>A0A077FB71</accession>
<organism evidence="2 3">
    <name type="scientific">Pseudomonas alkylphenolica</name>
    <dbReference type="NCBI Taxonomy" id="237609"/>
    <lineage>
        <taxon>Bacteria</taxon>
        <taxon>Pseudomonadati</taxon>
        <taxon>Pseudomonadota</taxon>
        <taxon>Gammaproteobacteria</taxon>
        <taxon>Pseudomonadales</taxon>
        <taxon>Pseudomonadaceae</taxon>
        <taxon>Pseudomonas</taxon>
    </lineage>
</organism>
<dbReference type="AlphaFoldDB" id="A0A077FB71"/>
<dbReference type="Gene3D" id="3.30.420.180">
    <property type="entry name" value="CobE/GbiG C-terminal domain"/>
    <property type="match status" value="1"/>
</dbReference>
<dbReference type="PANTHER" id="PTHR37477">
    <property type="entry name" value="COBALT-PRECORRIN-5A HYDROLASE"/>
    <property type="match status" value="1"/>
</dbReference>
<dbReference type="EMBL" id="CP009048">
    <property type="protein sequence ID" value="AIL61925.1"/>
    <property type="molecule type" value="Genomic_DNA"/>
</dbReference>
<evidence type="ECO:0000313" key="3">
    <source>
        <dbReference type="Proteomes" id="UP000028931"/>
    </source>
</evidence>
<sequence>MHLFVGLGCRRGCPADTLGHLLEQTLKAHDLPLSAVAGLASIDLKHDEPGLQQLARRLKVPLLFFSATQLAAYEPRLSHRSAVAYQHSGCYGASESAALALAEHLAGPAQLRVTRTLLADASLALATTTGFGG</sequence>
<dbReference type="Proteomes" id="UP000028931">
    <property type="component" value="Chromosome"/>
</dbReference>
<dbReference type="SUPFAM" id="SSF159664">
    <property type="entry name" value="CobE/GbiG C-terminal domain-like"/>
    <property type="match status" value="1"/>
</dbReference>
<evidence type="ECO:0000313" key="2">
    <source>
        <dbReference type="EMBL" id="AIL61925.1"/>
    </source>
</evidence>
<proteinExistence type="predicted"/>
<dbReference type="InterPro" id="IPR002750">
    <property type="entry name" value="CobE/GbiG_C"/>
</dbReference>
<dbReference type="GO" id="GO:0009236">
    <property type="term" value="P:cobalamin biosynthetic process"/>
    <property type="evidence" value="ECO:0007669"/>
    <property type="project" value="InterPro"/>
</dbReference>
<gene>
    <name evidence="2" type="ORF">PSAKL28_27330</name>
</gene>
<dbReference type="HOGENOM" id="CLU_087913_1_0_6"/>
<dbReference type="KEGG" id="palk:PSAKL28_27330"/>
<dbReference type="eggNOG" id="COG2073">
    <property type="taxonomic scope" value="Bacteria"/>
</dbReference>
<reference evidence="2 3" key="1">
    <citation type="submission" date="2014-07" db="EMBL/GenBank/DDBJ databases">
        <authorList>
            <person name="Lee K."/>
            <person name="Lim J.Y."/>
            <person name="Hwang I."/>
        </authorList>
    </citation>
    <scope>NUCLEOTIDE SEQUENCE [LARGE SCALE GENOMIC DNA]</scope>
    <source>
        <strain evidence="2 3">KL28</strain>
    </source>
</reference>
<name>A0A077FB71_9PSED</name>
<evidence type="ECO:0000259" key="1">
    <source>
        <dbReference type="Pfam" id="PF01890"/>
    </source>
</evidence>
<dbReference type="InterPro" id="IPR036518">
    <property type="entry name" value="CobE/GbiG_C_sf"/>
</dbReference>
<dbReference type="RefSeq" id="WP_038611298.1">
    <property type="nucleotide sequence ID" value="NZ_CP009048.1"/>
</dbReference>
<dbReference type="Pfam" id="PF01890">
    <property type="entry name" value="CbiG_C"/>
    <property type="match status" value="1"/>
</dbReference>
<dbReference type="OrthoDB" id="9781023at2"/>
<feature type="domain" description="CobE/GbiG C-terminal" evidence="1">
    <location>
        <begin position="3"/>
        <end position="125"/>
    </location>
</feature>
<protein>
    <submittedName>
        <fullName evidence="2">Cobalamin biosynthesis protein CobE</fullName>
    </submittedName>
</protein>
<dbReference type="InterPro" id="IPR052553">
    <property type="entry name" value="CbiG_hydrolase"/>
</dbReference>